<dbReference type="EMBL" id="JAMYWD010000008">
    <property type="protein sequence ID" value="KAJ4964211.1"/>
    <property type="molecule type" value="Genomic_DNA"/>
</dbReference>
<keyword evidence="1" id="KW-0862">Zinc</keyword>
<dbReference type="PANTHER" id="PTHR47591">
    <property type="entry name" value="ZINC FINGER PROTEIN ZAT2-RELATED"/>
    <property type="match status" value="1"/>
</dbReference>
<feature type="domain" description="C2H2-type" evidence="3">
    <location>
        <begin position="74"/>
        <end position="96"/>
    </location>
</feature>
<feature type="compositionally biased region" description="Low complexity" evidence="2">
    <location>
        <begin position="296"/>
        <end position="309"/>
    </location>
</feature>
<evidence type="ECO:0000256" key="2">
    <source>
        <dbReference type="SAM" id="MobiDB-lite"/>
    </source>
</evidence>
<dbReference type="PROSITE" id="PS00028">
    <property type="entry name" value="ZINC_FINGER_C2H2_1"/>
    <property type="match status" value="3"/>
</dbReference>
<sequence>MNHTITDSPSSSRQESFEIFRPQITSNVAGGEIPAGFSRSHEISRRKKRRKMCRFVADFNDSPFLQSSVPKIAGPCGECGKQFSSWKALFGHMRCHPERTWRGINPPPNFPRSEGFLPVNFTEKDHEVAFCLVLLSNGPTVTATAMDTPCSVLDKGYREADVDGVGPSGLNFRFECSSCKKVFGSHQALGGHRASHKNVKGCYAIARSDDGEDECLISDHGHNRFKEGELILAAEDKLNMDLGHKCSICMRVFSSGQALGGHKRCHWEKEVKLLSMPEGLKGCELETLDSNLPAPLENNGESSSSSLGLTLDHRLGV</sequence>
<evidence type="ECO:0000313" key="5">
    <source>
        <dbReference type="Proteomes" id="UP001141806"/>
    </source>
</evidence>
<protein>
    <recommendedName>
        <fullName evidence="3">C2H2-type domain-containing protein</fullName>
    </recommendedName>
</protein>
<accession>A0A9Q0HFC5</accession>
<dbReference type="GO" id="GO:0008270">
    <property type="term" value="F:zinc ion binding"/>
    <property type="evidence" value="ECO:0007669"/>
    <property type="project" value="UniProtKB-KW"/>
</dbReference>
<dbReference type="OrthoDB" id="6077919at2759"/>
<dbReference type="SMART" id="SM00355">
    <property type="entry name" value="ZnF_C2H2"/>
    <property type="match status" value="3"/>
</dbReference>
<dbReference type="PANTHER" id="PTHR47591:SF1">
    <property type="entry name" value="ZINC FINGER PROTEIN ZAT2-RELATED"/>
    <property type="match status" value="1"/>
</dbReference>
<dbReference type="AlphaFoldDB" id="A0A9Q0HFC5"/>
<evidence type="ECO:0000256" key="1">
    <source>
        <dbReference type="PROSITE-ProRule" id="PRU00042"/>
    </source>
</evidence>
<keyword evidence="1" id="KW-0863">Zinc-finger</keyword>
<evidence type="ECO:0000259" key="3">
    <source>
        <dbReference type="PROSITE" id="PS50157"/>
    </source>
</evidence>
<keyword evidence="1" id="KW-0479">Metal-binding</keyword>
<reference evidence="4" key="1">
    <citation type="journal article" date="2023" name="Plant J.">
        <title>The genome of the king protea, Protea cynaroides.</title>
        <authorList>
            <person name="Chang J."/>
            <person name="Duong T.A."/>
            <person name="Schoeman C."/>
            <person name="Ma X."/>
            <person name="Roodt D."/>
            <person name="Barker N."/>
            <person name="Li Z."/>
            <person name="Van de Peer Y."/>
            <person name="Mizrachi E."/>
        </authorList>
    </citation>
    <scope>NUCLEOTIDE SEQUENCE</scope>
    <source>
        <tissue evidence="4">Young leaves</tissue>
    </source>
</reference>
<dbReference type="Gene3D" id="3.30.160.60">
    <property type="entry name" value="Classic Zinc Finger"/>
    <property type="match status" value="1"/>
</dbReference>
<name>A0A9Q0HFC5_9MAGN</name>
<proteinExistence type="predicted"/>
<dbReference type="SUPFAM" id="SSF57667">
    <property type="entry name" value="beta-beta-alpha zinc fingers"/>
    <property type="match status" value="2"/>
</dbReference>
<feature type="domain" description="C2H2-type" evidence="3">
    <location>
        <begin position="174"/>
        <end position="201"/>
    </location>
</feature>
<organism evidence="4 5">
    <name type="scientific">Protea cynaroides</name>
    <dbReference type="NCBI Taxonomy" id="273540"/>
    <lineage>
        <taxon>Eukaryota</taxon>
        <taxon>Viridiplantae</taxon>
        <taxon>Streptophyta</taxon>
        <taxon>Embryophyta</taxon>
        <taxon>Tracheophyta</taxon>
        <taxon>Spermatophyta</taxon>
        <taxon>Magnoliopsida</taxon>
        <taxon>Proteales</taxon>
        <taxon>Proteaceae</taxon>
        <taxon>Protea</taxon>
    </lineage>
</organism>
<dbReference type="PROSITE" id="PS50157">
    <property type="entry name" value="ZINC_FINGER_C2H2_2"/>
    <property type="match status" value="3"/>
</dbReference>
<dbReference type="Proteomes" id="UP001141806">
    <property type="component" value="Unassembled WGS sequence"/>
</dbReference>
<dbReference type="InterPro" id="IPR013087">
    <property type="entry name" value="Znf_C2H2_type"/>
</dbReference>
<dbReference type="Pfam" id="PF13912">
    <property type="entry name" value="zf-C2H2_6"/>
    <property type="match status" value="3"/>
</dbReference>
<evidence type="ECO:0000313" key="4">
    <source>
        <dbReference type="EMBL" id="KAJ4964211.1"/>
    </source>
</evidence>
<gene>
    <name evidence="4" type="ORF">NE237_024150</name>
</gene>
<dbReference type="InterPro" id="IPR036236">
    <property type="entry name" value="Znf_C2H2_sf"/>
</dbReference>
<feature type="domain" description="C2H2-type" evidence="3">
    <location>
        <begin position="244"/>
        <end position="271"/>
    </location>
</feature>
<comment type="caution">
    <text evidence="4">The sequence shown here is derived from an EMBL/GenBank/DDBJ whole genome shotgun (WGS) entry which is preliminary data.</text>
</comment>
<keyword evidence="5" id="KW-1185">Reference proteome</keyword>
<feature type="region of interest" description="Disordered" evidence="2">
    <location>
        <begin position="294"/>
        <end position="317"/>
    </location>
</feature>